<protein>
    <submittedName>
        <fullName evidence="5">Carbohydrate kinase</fullName>
    </submittedName>
</protein>
<dbReference type="PROSITE" id="PS00584">
    <property type="entry name" value="PFKB_KINASES_2"/>
    <property type="match status" value="1"/>
</dbReference>
<keyword evidence="6" id="KW-1185">Reference proteome</keyword>
<dbReference type="PANTHER" id="PTHR43085">
    <property type="entry name" value="HEXOKINASE FAMILY MEMBER"/>
    <property type="match status" value="1"/>
</dbReference>
<evidence type="ECO:0000313" key="6">
    <source>
        <dbReference type="Proteomes" id="UP000652681"/>
    </source>
</evidence>
<dbReference type="Gene3D" id="3.40.1190.20">
    <property type="match status" value="1"/>
</dbReference>
<name>A0A8J6TTZ8_9FLAO</name>
<dbReference type="InterPro" id="IPR050306">
    <property type="entry name" value="PfkB_Carbo_kinase"/>
</dbReference>
<gene>
    <name evidence="5" type="ORF">H9Y05_15805</name>
</gene>
<dbReference type="AlphaFoldDB" id="A0A8J6TTZ8"/>
<keyword evidence="2" id="KW-0808">Transferase</keyword>
<organism evidence="5 6">
    <name type="scientific">Taishania pollutisoli</name>
    <dbReference type="NCBI Taxonomy" id="2766479"/>
    <lineage>
        <taxon>Bacteria</taxon>
        <taxon>Pseudomonadati</taxon>
        <taxon>Bacteroidota</taxon>
        <taxon>Flavobacteriia</taxon>
        <taxon>Flavobacteriales</taxon>
        <taxon>Crocinitomicaceae</taxon>
        <taxon>Taishania</taxon>
    </lineage>
</organism>
<reference evidence="5" key="1">
    <citation type="submission" date="2020-09" db="EMBL/GenBank/DDBJ databases">
        <title>Taishania pollutisoli gen. nov., sp. nov., Isolated from Tetrabromobisphenol A-Contaminated Soil.</title>
        <authorList>
            <person name="Chen Q."/>
        </authorList>
    </citation>
    <scope>NUCLEOTIDE SEQUENCE</scope>
    <source>
        <strain evidence="5">CZZ-1</strain>
    </source>
</reference>
<accession>A0A8J6TTZ8</accession>
<dbReference type="Proteomes" id="UP000652681">
    <property type="component" value="Unassembled WGS sequence"/>
</dbReference>
<evidence type="ECO:0000256" key="1">
    <source>
        <dbReference type="ARBA" id="ARBA00010688"/>
    </source>
</evidence>
<dbReference type="InterPro" id="IPR002173">
    <property type="entry name" value="Carboh/pur_kinase_PfkB_CS"/>
</dbReference>
<sequence length="359" mass="39604">MKKIHNTLSDKMEVGEATLNVCLGSGLVALDVIVNGNPSTPAKLCAGGSCGNVLSILSFLGWKSSPIARLSNNNASENLLNDFKKFNVNTSLISCTSDGSTPIIIHRILKDKFGNPKHKFEFKIPETGVWLPQYKPTLKTAVDSIINEEPTANVFFFDRISRSALNLAKYYKSKGALIVFEPSSMKNDKAFQEALALANIVKFSHERIANYDTEFPQPMCDLEIQTLGKDGLKYRLKASKSNLWKLIPPFLIEGVIDTAGAGDWCTAGIISKLGHKGVKSFFDSGLNEIENALNFGQALGAVNCIFFGARGMMYNLTPNMLENYISELILNQSINIESINEYQNTEMTSISNFKFDMIL</sequence>
<evidence type="ECO:0000256" key="2">
    <source>
        <dbReference type="ARBA" id="ARBA00022679"/>
    </source>
</evidence>
<dbReference type="Pfam" id="PF00294">
    <property type="entry name" value="PfkB"/>
    <property type="match status" value="1"/>
</dbReference>
<evidence type="ECO:0000313" key="5">
    <source>
        <dbReference type="EMBL" id="MBC9813942.1"/>
    </source>
</evidence>
<evidence type="ECO:0000259" key="4">
    <source>
        <dbReference type="Pfam" id="PF00294"/>
    </source>
</evidence>
<dbReference type="EMBL" id="JACVEL010000021">
    <property type="protein sequence ID" value="MBC9813942.1"/>
    <property type="molecule type" value="Genomic_DNA"/>
</dbReference>
<dbReference type="SUPFAM" id="SSF53613">
    <property type="entry name" value="Ribokinase-like"/>
    <property type="match status" value="1"/>
</dbReference>
<comment type="similarity">
    <text evidence="1">Belongs to the carbohydrate kinase PfkB family.</text>
</comment>
<dbReference type="RefSeq" id="WP_216714845.1">
    <property type="nucleotide sequence ID" value="NZ_JACVEL010000021.1"/>
</dbReference>
<dbReference type="InterPro" id="IPR029056">
    <property type="entry name" value="Ribokinase-like"/>
</dbReference>
<dbReference type="GO" id="GO:0016301">
    <property type="term" value="F:kinase activity"/>
    <property type="evidence" value="ECO:0007669"/>
    <property type="project" value="UniProtKB-KW"/>
</dbReference>
<proteinExistence type="inferred from homology"/>
<evidence type="ECO:0000256" key="3">
    <source>
        <dbReference type="ARBA" id="ARBA00022777"/>
    </source>
</evidence>
<feature type="domain" description="Carbohydrate kinase PfkB" evidence="4">
    <location>
        <begin position="20"/>
        <end position="304"/>
    </location>
</feature>
<keyword evidence="3 5" id="KW-0418">Kinase</keyword>
<dbReference type="InterPro" id="IPR011611">
    <property type="entry name" value="PfkB_dom"/>
</dbReference>
<comment type="caution">
    <text evidence="5">The sequence shown here is derived from an EMBL/GenBank/DDBJ whole genome shotgun (WGS) entry which is preliminary data.</text>
</comment>
<dbReference type="PANTHER" id="PTHR43085:SF57">
    <property type="entry name" value="CARBOHYDRATE KINASE PFKB DOMAIN-CONTAINING PROTEIN"/>
    <property type="match status" value="1"/>
</dbReference>